<evidence type="ECO:0000256" key="4">
    <source>
        <dbReference type="ARBA" id="ARBA00024200"/>
    </source>
</evidence>
<dbReference type="GO" id="GO:1990133">
    <property type="term" value="C:molybdopterin adenylyltransferase complex"/>
    <property type="evidence" value="ECO:0007669"/>
    <property type="project" value="TreeGrafter"/>
</dbReference>
<keyword evidence="3" id="KW-0501">Molybdenum cofactor biosynthesis</keyword>
<comment type="function">
    <text evidence="6">Involved in sulfur transfer in the conversion of molybdopterin precursor Z to molybdopterin.</text>
</comment>
<evidence type="ECO:0000256" key="1">
    <source>
        <dbReference type="ARBA" id="ARBA00005046"/>
    </source>
</evidence>
<dbReference type="InterPro" id="IPR010038">
    <property type="entry name" value="MoaD_arc-typ"/>
</dbReference>
<dbReference type="Pfam" id="PF02597">
    <property type="entry name" value="ThiS"/>
    <property type="match status" value="1"/>
</dbReference>
<dbReference type="AlphaFoldDB" id="A0A7H8QEU7"/>
<evidence type="ECO:0000256" key="8">
    <source>
        <dbReference type="ARBA" id="ARBA00075076"/>
    </source>
</evidence>
<dbReference type="InterPro" id="IPR044672">
    <property type="entry name" value="MOCS2A"/>
</dbReference>
<dbReference type="FunFam" id="3.10.20.30:FF:000010">
    <property type="entry name" value="Molybdopterin synthase sulfur carrier subunit"/>
    <property type="match status" value="1"/>
</dbReference>
<evidence type="ECO:0000256" key="3">
    <source>
        <dbReference type="ARBA" id="ARBA00023150"/>
    </source>
</evidence>
<dbReference type="UniPathway" id="UPA00344"/>
<dbReference type="Proteomes" id="UP000509222">
    <property type="component" value="Chromosome"/>
</dbReference>
<dbReference type="InterPro" id="IPR012675">
    <property type="entry name" value="Beta-grasp_dom_sf"/>
</dbReference>
<sequence>MITIHYFAGIKDLTGTAQETLQFAGQTVDQLRKELAGKYPGMDENSVQVAVNEEYALPDDVLSEGDVVALIPPVSGG</sequence>
<evidence type="ECO:0000256" key="11">
    <source>
        <dbReference type="ARBA" id="ARBA00078020"/>
    </source>
</evidence>
<proteinExistence type="inferred from homology"/>
<evidence type="ECO:0000313" key="13">
    <source>
        <dbReference type="EMBL" id="QKX52052.1"/>
    </source>
</evidence>
<evidence type="ECO:0000313" key="14">
    <source>
        <dbReference type="Proteomes" id="UP000509222"/>
    </source>
</evidence>
<dbReference type="InterPro" id="IPR003749">
    <property type="entry name" value="ThiS/MoaD-like"/>
</dbReference>
<name>A0A7H8QEU7_9BACL</name>
<evidence type="ECO:0000256" key="10">
    <source>
        <dbReference type="ARBA" id="ARBA00077809"/>
    </source>
</evidence>
<dbReference type="Gene3D" id="3.10.20.30">
    <property type="match status" value="1"/>
</dbReference>
<comment type="pathway">
    <text evidence="1">Cofactor biosynthesis; molybdopterin biosynthesis.</text>
</comment>
<comment type="subunit">
    <text evidence="7">Heterotetramer of 2 MoaD subunits and 2 MoaE subunits. Forms a stable heterotetrameric complex of 2 MoaD and 2 MoeB during adenylation of MoaD by MoeB. During catalysis MoaD shuttles between the two heterotetrameric complexes.</text>
</comment>
<evidence type="ECO:0000256" key="2">
    <source>
        <dbReference type="ARBA" id="ARBA00022741"/>
    </source>
</evidence>
<dbReference type="GO" id="GO:0006777">
    <property type="term" value="P:Mo-molybdopterin cofactor biosynthetic process"/>
    <property type="evidence" value="ECO:0007669"/>
    <property type="project" value="UniProtKB-KW"/>
</dbReference>
<dbReference type="PANTHER" id="PTHR33359">
    <property type="entry name" value="MOLYBDOPTERIN SYNTHASE SULFUR CARRIER SUBUNIT"/>
    <property type="match status" value="1"/>
</dbReference>
<reference evidence="13 14" key="1">
    <citation type="submission" date="2020-04" db="EMBL/GenBank/DDBJ databases">
        <authorList>
            <person name="Pajer P."/>
            <person name="Broz P."/>
        </authorList>
    </citation>
    <scope>NUCLEOTIDE SEQUENCE [LARGE SCALE GENOMIC DNA]</scope>
    <source>
        <strain evidence="14">NRL-ATB46093</strain>
    </source>
</reference>
<dbReference type="RefSeq" id="WP_053167868.1">
    <property type="nucleotide sequence ID" value="NZ_CP051177.1"/>
</dbReference>
<evidence type="ECO:0000256" key="6">
    <source>
        <dbReference type="ARBA" id="ARBA00054425"/>
    </source>
</evidence>
<evidence type="ECO:0000256" key="7">
    <source>
        <dbReference type="ARBA" id="ARBA00063099"/>
    </source>
</evidence>
<keyword evidence="14" id="KW-1185">Reference proteome</keyword>
<evidence type="ECO:0000256" key="12">
    <source>
        <dbReference type="ARBA" id="ARBA00078992"/>
    </source>
</evidence>
<evidence type="ECO:0000256" key="9">
    <source>
        <dbReference type="ARBA" id="ARBA00076711"/>
    </source>
</evidence>
<dbReference type="SUPFAM" id="SSF54285">
    <property type="entry name" value="MoaD/ThiS"/>
    <property type="match status" value="1"/>
</dbReference>
<comment type="similarity">
    <text evidence="4">Belongs to the MoaD family.</text>
</comment>
<dbReference type="EMBL" id="CP051177">
    <property type="protein sequence ID" value="QKX52052.1"/>
    <property type="molecule type" value="Genomic_DNA"/>
</dbReference>
<dbReference type="CDD" id="cd00754">
    <property type="entry name" value="Ubl_MoaD"/>
    <property type="match status" value="1"/>
</dbReference>
<gene>
    <name evidence="13" type="primary">moaD</name>
    <name evidence="13" type="ORF">HF394_16525</name>
</gene>
<dbReference type="InterPro" id="IPR016155">
    <property type="entry name" value="Mopterin_synth/thiamin_S_b"/>
</dbReference>
<accession>A0A7H8QEU7</accession>
<dbReference type="PANTHER" id="PTHR33359:SF1">
    <property type="entry name" value="MOLYBDOPTERIN SYNTHASE SULFUR CARRIER SUBUNIT"/>
    <property type="match status" value="1"/>
</dbReference>
<reference evidence="14" key="2">
    <citation type="submission" date="2020-06" db="EMBL/GenBank/DDBJ databases">
        <title>Isolation of Planomicrobium glaciei.</title>
        <authorList>
            <person name="Malisova L."/>
            <person name="Safrankova R."/>
            <person name="Jakubu V."/>
            <person name="Spanelova P."/>
        </authorList>
    </citation>
    <scope>NUCLEOTIDE SEQUENCE [LARGE SCALE GENOMIC DNA]</scope>
    <source>
        <strain evidence="14">NRL-ATB46093</strain>
    </source>
</reference>
<dbReference type="GO" id="GO:0000166">
    <property type="term" value="F:nucleotide binding"/>
    <property type="evidence" value="ECO:0007669"/>
    <property type="project" value="UniProtKB-KW"/>
</dbReference>
<protein>
    <recommendedName>
        <fullName evidence="5">Molybdopterin synthase sulfur carrier subunit</fullName>
    </recommendedName>
    <alternativeName>
        <fullName evidence="11">MPT synthase subunit 1</fullName>
    </alternativeName>
    <alternativeName>
        <fullName evidence="8">Molybdenum cofactor biosynthesis protein D</fullName>
    </alternativeName>
    <alternativeName>
        <fullName evidence="10">Molybdopterin-converting factor small subunit</fullName>
    </alternativeName>
    <alternativeName>
        <fullName evidence="9">Molybdopterin-converting factor subunit 1</fullName>
    </alternativeName>
    <alternativeName>
        <fullName evidence="12">Sulfur carrier protein MoaD</fullName>
    </alternativeName>
</protein>
<organism evidence="13 14">
    <name type="scientific">Planococcus glaciei</name>
    <dbReference type="NCBI Taxonomy" id="459472"/>
    <lineage>
        <taxon>Bacteria</taxon>
        <taxon>Bacillati</taxon>
        <taxon>Bacillota</taxon>
        <taxon>Bacilli</taxon>
        <taxon>Bacillales</taxon>
        <taxon>Caryophanaceae</taxon>
        <taxon>Planococcus</taxon>
    </lineage>
</organism>
<evidence type="ECO:0000256" key="5">
    <source>
        <dbReference type="ARBA" id="ARBA00024247"/>
    </source>
</evidence>
<dbReference type="NCBIfam" id="TIGR01687">
    <property type="entry name" value="moaD_arch"/>
    <property type="match status" value="1"/>
</dbReference>
<keyword evidence="2" id="KW-0547">Nucleotide-binding</keyword>
<dbReference type="NCBIfam" id="TIGR01682">
    <property type="entry name" value="moaD"/>
    <property type="match status" value="1"/>
</dbReference>